<gene>
    <name evidence="1" type="ORF">BJKGENCM_00038</name>
</gene>
<name>A0A7G9YX14_9EURY</name>
<sequence length="155" mass="16988">MSKKSKPISEYMLNGLRHKTIEAKNKKGERVWVKSEPTDKPLQTIKAANILDNPQDVTWLIKCSHIEEIHPIFGKRNYSPAATVGSFCVPSGIFKALKEPKAEVILFPLDSMNPDNPANECKFIGNLDTGSAFMGSVDAPTWIACATTAGTITLL</sequence>
<dbReference type="AlphaFoldDB" id="A0A7G9YX14"/>
<accession>A0A7G9YX14</accession>
<proteinExistence type="predicted"/>
<evidence type="ECO:0000313" key="1">
    <source>
        <dbReference type="EMBL" id="QNO52548.1"/>
    </source>
</evidence>
<protein>
    <submittedName>
        <fullName evidence="1">Uncharacterized protein</fullName>
    </submittedName>
</protein>
<organism evidence="1">
    <name type="scientific">Candidatus Methanophagaceae archaeon ANME-1 ERB6</name>
    <dbReference type="NCBI Taxonomy" id="2759912"/>
    <lineage>
        <taxon>Archaea</taxon>
        <taxon>Methanobacteriati</taxon>
        <taxon>Methanobacteriota</taxon>
        <taxon>Stenosarchaea group</taxon>
        <taxon>Methanomicrobia</taxon>
        <taxon>Candidatus Methanophagales</taxon>
        <taxon>Candidatus Methanophagaceae</taxon>
    </lineage>
</organism>
<reference evidence="1" key="1">
    <citation type="submission" date="2020-06" db="EMBL/GenBank/DDBJ databases">
        <title>Unique genomic features of the anaerobic methanotrophic archaea.</title>
        <authorList>
            <person name="Chadwick G.L."/>
            <person name="Skennerton C.T."/>
            <person name="Laso-Perez R."/>
            <person name="Leu A.O."/>
            <person name="Speth D.R."/>
            <person name="Yu H."/>
            <person name="Morgan-Lang C."/>
            <person name="Hatzenpichler R."/>
            <person name="Goudeau D."/>
            <person name="Malmstrom R."/>
            <person name="Brazelton W.J."/>
            <person name="Woyke T."/>
            <person name="Hallam S.J."/>
            <person name="Tyson G.W."/>
            <person name="Wegener G."/>
            <person name="Boetius A."/>
            <person name="Orphan V."/>
        </authorList>
    </citation>
    <scope>NUCLEOTIDE SEQUENCE</scope>
</reference>
<dbReference type="EMBL" id="MT631513">
    <property type="protein sequence ID" value="QNO52548.1"/>
    <property type="molecule type" value="Genomic_DNA"/>
</dbReference>